<gene>
    <name evidence="1" type="ORF">GK011_08815</name>
    <name evidence="2" type="ORF">GN242_15825</name>
</gene>
<organism evidence="2 3">
    <name type="scientific">Erwinia sorbitola</name>
    <dbReference type="NCBI Taxonomy" id="2681984"/>
    <lineage>
        <taxon>Bacteria</taxon>
        <taxon>Pseudomonadati</taxon>
        <taxon>Pseudomonadota</taxon>
        <taxon>Gammaproteobacteria</taxon>
        <taxon>Enterobacterales</taxon>
        <taxon>Erwiniaceae</taxon>
        <taxon>Erwinia</taxon>
    </lineage>
</organism>
<dbReference type="EMBL" id="WLZX01000002">
    <property type="protein sequence ID" value="MTD27038.1"/>
    <property type="molecule type" value="Genomic_DNA"/>
</dbReference>
<dbReference type="InterPro" id="IPR021530">
    <property type="entry name" value="AllH-like"/>
</dbReference>
<dbReference type="AlphaFoldDB" id="A0A6I6EQS6"/>
<dbReference type="RefSeq" id="WP_154752314.1">
    <property type="nucleotide sequence ID" value="NZ_CP046509.1"/>
</dbReference>
<reference evidence="2 3" key="2">
    <citation type="submission" date="2019-12" db="EMBL/GenBank/DDBJ databases">
        <title>Erwinia sp. nov., isolated from droppings of birds in the Qinghai-Tiebt plateau of China.</title>
        <authorList>
            <person name="Ge Y."/>
        </authorList>
    </citation>
    <scope>NUCLEOTIDE SEQUENCE [LARGE SCALE GENOMIC DNA]</scope>
    <source>
        <strain evidence="2 3">J780</strain>
    </source>
</reference>
<evidence type="ECO:0000313" key="1">
    <source>
        <dbReference type="EMBL" id="MTD27038.1"/>
    </source>
</evidence>
<protein>
    <submittedName>
        <fullName evidence="2">DUF2877 domain-containing protein</fullName>
    </submittedName>
</protein>
<dbReference type="KEGG" id="erwi:GN242_15825"/>
<name>A0A6I6EQS6_9GAMM</name>
<accession>A0A6I6EQS6</accession>
<reference evidence="1 4" key="1">
    <citation type="submission" date="2019-11" db="EMBL/GenBank/DDBJ databases">
        <title>Erwinia sp. nov., isolated from feces of birds in Tibet plateau of China.</title>
        <authorList>
            <person name="Ge Y."/>
        </authorList>
    </citation>
    <scope>NUCLEOTIDE SEQUENCE [LARGE SCALE GENOMIC DNA]</scope>
    <source>
        <strain evidence="1 4">J316</strain>
    </source>
</reference>
<dbReference type="EMBL" id="CP046509">
    <property type="protein sequence ID" value="QGU88596.1"/>
    <property type="molecule type" value="Genomic_DNA"/>
</dbReference>
<dbReference type="Proteomes" id="UP000480164">
    <property type="component" value="Unassembled WGS sequence"/>
</dbReference>
<proteinExistence type="predicted"/>
<evidence type="ECO:0000313" key="4">
    <source>
        <dbReference type="Proteomes" id="UP000480164"/>
    </source>
</evidence>
<dbReference type="Pfam" id="PF11392">
    <property type="entry name" value="AllH"/>
    <property type="match status" value="1"/>
</dbReference>
<evidence type="ECO:0000313" key="2">
    <source>
        <dbReference type="EMBL" id="QGU88596.1"/>
    </source>
</evidence>
<accession>A0A6L6GMW4</accession>
<dbReference type="Proteomes" id="UP000424752">
    <property type="component" value="Chromosome"/>
</dbReference>
<evidence type="ECO:0000313" key="3">
    <source>
        <dbReference type="Proteomes" id="UP000424752"/>
    </source>
</evidence>
<sequence length="272" mass="29593">MEITALAVSQHASQDEGSLRCVGHFRHAINFLTSEERLLTLHRAGRGLSPMGWVIDEDDFDEVSDCLRENGACHLSATGIELANLRLCYPSVRQDLRLRRQGIISLPSLQASLAGIPASTGLFGPLDNIITHPCRGEPLEIRQLFSNWLRGENVDWSLVLGKGPGLTPGNDDTLMGMLLVAWLDQRVDVKCLPAFFTGTQPLAELTTLVSVHYLQFAAQGIFSTPLQQAAYALLHPEKLPDAVSELLAIGHFSGADTLLGIWLGAEAVNAIH</sequence>
<keyword evidence="4" id="KW-1185">Reference proteome</keyword>